<name>A0A078S689_BACUN</name>
<keyword evidence="1" id="KW-0732">Signal</keyword>
<feature type="signal peptide" evidence="1">
    <location>
        <begin position="1"/>
        <end position="18"/>
    </location>
</feature>
<dbReference type="RefSeq" id="WP_016272588.1">
    <property type="nucleotide sequence ID" value="NZ_JNHN01000082.1"/>
</dbReference>
<gene>
    <name evidence="2" type="ORF">M094_3848</name>
</gene>
<evidence type="ECO:0000256" key="1">
    <source>
        <dbReference type="SAM" id="SignalP"/>
    </source>
</evidence>
<reference evidence="2 3" key="1">
    <citation type="submission" date="2014-04" db="EMBL/GenBank/DDBJ databases">
        <authorList>
            <person name="Sears C."/>
            <person name="Carroll K."/>
            <person name="Sack B.R."/>
            <person name="Qadri F."/>
            <person name="Myers L.L."/>
            <person name="Chung G.-T."/>
            <person name="Escheverria P."/>
            <person name="Fraser C.M."/>
            <person name="Sadzewicz L."/>
            <person name="Shefchek K.A."/>
            <person name="Tallon L."/>
            <person name="Das S.P."/>
            <person name="Daugherty S."/>
            <person name="Mongodin E.F."/>
        </authorList>
    </citation>
    <scope>NUCLEOTIDE SEQUENCE [LARGE SCALE GENOMIC DNA]</scope>
    <source>
        <strain evidence="2 3">3978 T3 ii</strain>
    </source>
</reference>
<dbReference type="EMBL" id="JNHN01000082">
    <property type="protein sequence ID" value="KDS57283.1"/>
    <property type="molecule type" value="Genomic_DNA"/>
</dbReference>
<organism evidence="2 3">
    <name type="scientific">Bacteroides uniformis str. 3978 T3 ii</name>
    <dbReference type="NCBI Taxonomy" id="1339349"/>
    <lineage>
        <taxon>Bacteria</taxon>
        <taxon>Pseudomonadati</taxon>
        <taxon>Bacteroidota</taxon>
        <taxon>Bacteroidia</taxon>
        <taxon>Bacteroidales</taxon>
        <taxon>Bacteroidaceae</taxon>
        <taxon>Bacteroides</taxon>
    </lineage>
</organism>
<proteinExistence type="predicted"/>
<evidence type="ECO:0000313" key="2">
    <source>
        <dbReference type="EMBL" id="KDS57283.1"/>
    </source>
</evidence>
<protein>
    <recommendedName>
        <fullName evidence="4">Lipoprotein</fullName>
    </recommendedName>
</protein>
<evidence type="ECO:0008006" key="4">
    <source>
        <dbReference type="Google" id="ProtNLM"/>
    </source>
</evidence>
<comment type="caution">
    <text evidence="2">The sequence shown here is derived from an EMBL/GenBank/DDBJ whole genome shotgun (WGS) entry which is preliminary data.</text>
</comment>
<sequence length="184" mass="20538">MKATHTLYLLFISLLCVAGFTACDDSGSDDMIWDFAPIELHIAVQDAQGNDLLNPETPGNIAKQGIKAIYNGKIYEKDVPISQTKAYLAHFNGLQTMKFETGKYFLTFGEFNGDDTFDNEKVIIDWNDGTQDVITFSSKLIWKSKNKPVFDRKFCLNGKDNGLQFGGFVIIKEPVITSSTTSDQ</sequence>
<accession>A0A078S689</accession>
<dbReference type="Proteomes" id="UP000028013">
    <property type="component" value="Unassembled WGS sequence"/>
</dbReference>
<dbReference type="PROSITE" id="PS51257">
    <property type="entry name" value="PROKAR_LIPOPROTEIN"/>
    <property type="match status" value="1"/>
</dbReference>
<dbReference type="AlphaFoldDB" id="A0A078S689"/>
<feature type="chain" id="PRO_5001744766" description="Lipoprotein" evidence="1">
    <location>
        <begin position="19"/>
        <end position="184"/>
    </location>
</feature>
<dbReference type="PATRIC" id="fig|1339349.3.peg.673"/>
<evidence type="ECO:0000313" key="3">
    <source>
        <dbReference type="Proteomes" id="UP000028013"/>
    </source>
</evidence>